<proteinExistence type="predicted"/>
<dbReference type="RefSeq" id="XP_022485308.1">
    <property type="nucleotide sequence ID" value="XM_022634815.1"/>
</dbReference>
<gene>
    <name evidence="1" type="ORF">PENARI_c019G07250</name>
</gene>
<reference evidence="1 2" key="1">
    <citation type="journal article" date="2016" name="Sci. Rep.">
        <title>Penicillium arizonense, a new, genome sequenced fungal species, reveals a high chemical diversity in secreted metabolites.</title>
        <authorList>
            <person name="Grijseels S."/>
            <person name="Nielsen J.C."/>
            <person name="Randelovic M."/>
            <person name="Nielsen J."/>
            <person name="Nielsen K.F."/>
            <person name="Workman M."/>
            <person name="Frisvad J.C."/>
        </authorList>
    </citation>
    <scope>NUCLEOTIDE SEQUENCE [LARGE SCALE GENOMIC DNA]</scope>
    <source>
        <strain evidence="1 2">CBS 141311</strain>
    </source>
</reference>
<dbReference type="GeneID" id="34579549"/>
<evidence type="ECO:0000313" key="1">
    <source>
        <dbReference type="EMBL" id="OGE49857.1"/>
    </source>
</evidence>
<protein>
    <submittedName>
        <fullName evidence="1">Uncharacterized protein</fullName>
    </submittedName>
</protein>
<evidence type="ECO:0000313" key="2">
    <source>
        <dbReference type="Proteomes" id="UP000177622"/>
    </source>
</evidence>
<dbReference type="AlphaFoldDB" id="A0A1F5L9V9"/>
<dbReference type="OrthoDB" id="5281682at2759"/>
<accession>A0A1F5L9V9</accession>
<organism evidence="1 2">
    <name type="scientific">Penicillium arizonense</name>
    <dbReference type="NCBI Taxonomy" id="1835702"/>
    <lineage>
        <taxon>Eukaryota</taxon>
        <taxon>Fungi</taxon>
        <taxon>Dikarya</taxon>
        <taxon>Ascomycota</taxon>
        <taxon>Pezizomycotina</taxon>
        <taxon>Eurotiomycetes</taxon>
        <taxon>Eurotiomycetidae</taxon>
        <taxon>Eurotiales</taxon>
        <taxon>Aspergillaceae</taxon>
        <taxon>Penicillium</taxon>
    </lineage>
</organism>
<comment type="caution">
    <text evidence="1">The sequence shown here is derived from an EMBL/GenBank/DDBJ whole genome shotgun (WGS) entry which is preliminary data.</text>
</comment>
<dbReference type="EMBL" id="LXJU01000019">
    <property type="protein sequence ID" value="OGE49857.1"/>
    <property type="molecule type" value="Genomic_DNA"/>
</dbReference>
<dbReference type="STRING" id="1835702.A0A1F5L9V9"/>
<sequence length="560" mass="63287">MISAPPRPVSVNSLARAPAQLPLPNKSARSTSAEIPFRDSHSLPVVEIDTCVPAPVPTSSGLGRDETQFANLPIEIHENILDHIFGERAAASANTKSSAQNWSKAFRHPRRKALSNLALICRVWTPLVQSRIYRHIKVKGTQDGLAECARWFMTSPHLILHVRHIEVWIPVWGDRVHRPLVTRPAVEPAPWGDTLVQGMMDWWTQPDTQSTNEIHYHIASRTATLEEIFELAQGFFTAARVLTLEGGHCKNPPMVQHFRGLPGRSTSFFSFRRLPVLNNIETLVMRGAWNLMRDFEDWHHISRALPALREWHCSYAQPQPNAYLTMMHILIRPPATIRHLNLTLEGFYNNKDAAQISFLTPRTVLPPICTLLGQSAPHLESLSFTGRICVCFFDAMKTELEKMTSTPRLKSLDIVVKSCCRDEPANKDDVIMPPSQELSGINNMNFIYIFESIIIGAVEGLASMPHFDYIRIRYIDLDSACPLLNPYFQLSNNKCTGLWNQDILTALQISRPNAHYVELADGIYPQYGKNNHIVGAIYPRTRPQSINAAMYKIIADVNKF</sequence>
<keyword evidence="2" id="KW-1185">Reference proteome</keyword>
<name>A0A1F5L9V9_PENAI</name>
<dbReference type="Proteomes" id="UP000177622">
    <property type="component" value="Unassembled WGS sequence"/>
</dbReference>